<dbReference type="GO" id="GO:0071526">
    <property type="term" value="P:semaphorin-plexin signaling pathway"/>
    <property type="evidence" value="ECO:0007669"/>
    <property type="project" value="TreeGrafter"/>
</dbReference>
<dbReference type="GO" id="GO:0045499">
    <property type="term" value="F:chemorepellent activity"/>
    <property type="evidence" value="ECO:0007669"/>
    <property type="project" value="TreeGrafter"/>
</dbReference>
<accession>A0AA85BTQ3</accession>
<dbReference type="Gene3D" id="3.30.1680.10">
    <property type="entry name" value="ligand-binding face of the semaphorins, domain 2"/>
    <property type="match status" value="1"/>
</dbReference>
<name>A0AA85BTQ3_9TREM</name>
<dbReference type="InterPro" id="IPR027231">
    <property type="entry name" value="Semaphorin"/>
</dbReference>
<dbReference type="InterPro" id="IPR015943">
    <property type="entry name" value="WD40/YVTN_repeat-like_dom_sf"/>
</dbReference>
<evidence type="ECO:0000259" key="3">
    <source>
        <dbReference type="PROSITE" id="PS51004"/>
    </source>
</evidence>
<dbReference type="AlphaFoldDB" id="A0AA85BTQ3"/>
<feature type="transmembrane region" description="Helical" evidence="2">
    <location>
        <begin position="709"/>
        <end position="730"/>
    </location>
</feature>
<dbReference type="GO" id="GO:0030335">
    <property type="term" value="P:positive regulation of cell migration"/>
    <property type="evidence" value="ECO:0007669"/>
    <property type="project" value="TreeGrafter"/>
</dbReference>
<dbReference type="GO" id="GO:0005886">
    <property type="term" value="C:plasma membrane"/>
    <property type="evidence" value="ECO:0007669"/>
    <property type="project" value="TreeGrafter"/>
</dbReference>
<dbReference type="InterPro" id="IPR001627">
    <property type="entry name" value="Semap_dom"/>
</dbReference>
<dbReference type="InterPro" id="IPR036352">
    <property type="entry name" value="Semap_dom_sf"/>
</dbReference>
<dbReference type="PROSITE" id="PS51004">
    <property type="entry name" value="SEMA"/>
    <property type="match status" value="1"/>
</dbReference>
<feature type="domain" description="Sema" evidence="3">
    <location>
        <begin position="1"/>
        <end position="553"/>
    </location>
</feature>
<dbReference type="SUPFAM" id="SSF103575">
    <property type="entry name" value="Plexin repeat"/>
    <property type="match status" value="1"/>
</dbReference>
<dbReference type="PANTHER" id="PTHR11036">
    <property type="entry name" value="SEMAPHORIN"/>
    <property type="match status" value="1"/>
</dbReference>
<dbReference type="GO" id="GO:0030215">
    <property type="term" value="F:semaphorin receptor binding"/>
    <property type="evidence" value="ECO:0007669"/>
    <property type="project" value="InterPro"/>
</dbReference>
<dbReference type="GO" id="GO:0007411">
    <property type="term" value="P:axon guidance"/>
    <property type="evidence" value="ECO:0007669"/>
    <property type="project" value="TreeGrafter"/>
</dbReference>
<dbReference type="WBParaSite" id="SMTH1_71920.2">
    <property type="protein sequence ID" value="SMTH1_71920.2"/>
    <property type="gene ID" value="SMTH1_71920"/>
</dbReference>
<evidence type="ECO:0000313" key="5">
    <source>
        <dbReference type="WBParaSite" id="SMTH1_71920.2"/>
    </source>
</evidence>
<keyword evidence="2" id="KW-1133">Transmembrane helix</keyword>
<keyword evidence="2" id="KW-0472">Membrane</keyword>
<comment type="caution">
    <text evidence="1">Lacks conserved residue(s) required for the propagation of feature annotation.</text>
</comment>
<evidence type="ECO:0000256" key="1">
    <source>
        <dbReference type="PROSITE-ProRule" id="PRU00352"/>
    </source>
</evidence>
<reference evidence="5" key="1">
    <citation type="submission" date="2023-11" db="UniProtKB">
        <authorList>
            <consortium name="WormBaseParasite"/>
        </authorList>
    </citation>
    <scope>IDENTIFICATION</scope>
</reference>
<dbReference type="PANTHER" id="PTHR11036:SF127">
    <property type="entry name" value="SEMAPHORIN-1A"/>
    <property type="match status" value="1"/>
</dbReference>
<dbReference type="Gene3D" id="2.130.10.10">
    <property type="entry name" value="YVTN repeat-like/Quinoprotein amine dehydrogenase"/>
    <property type="match status" value="1"/>
</dbReference>
<evidence type="ECO:0000256" key="2">
    <source>
        <dbReference type="SAM" id="Phobius"/>
    </source>
</evidence>
<keyword evidence="2" id="KW-0812">Transmembrane</keyword>
<organism evidence="4 5">
    <name type="scientific">Schistosoma mattheei</name>
    <dbReference type="NCBI Taxonomy" id="31246"/>
    <lineage>
        <taxon>Eukaryota</taxon>
        <taxon>Metazoa</taxon>
        <taxon>Spiralia</taxon>
        <taxon>Lophotrochozoa</taxon>
        <taxon>Platyhelminthes</taxon>
        <taxon>Trematoda</taxon>
        <taxon>Digenea</taxon>
        <taxon>Strigeidida</taxon>
        <taxon>Schistosomatoidea</taxon>
        <taxon>Schistosomatidae</taxon>
        <taxon>Schistosoma</taxon>
    </lineage>
</organism>
<evidence type="ECO:0000313" key="4">
    <source>
        <dbReference type="Proteomes" id="UP000050791"/>
    </source>
</evidence>
<dbReference type="SUPFAM" id="SSF101912">
    <property type="entry name" value="Sema domain"/>
    <property type="match status" value="1"/>
</dbReference>
<protein>
    <recommendedName>
        <fullName evidence="3">Sema domain-containing protein</fullName>
    </recommendedName>
</protein>
<sequence length="872" mass="101283">MGAKCSLESFVLFQTKRRLYFLGQIPALSSFLYPMSFFFYDKITWPEVQYHSNVDFKNGYCDSVIYSVVQLGPDLYEICGKFDINVRCSILMKKGLVWLSLFEEHVSLGYMNSRITYEYSDGYLTLAYLSNRYFPRLELKKLNLLSNRFMNINETAHHASSHLNDNSNIYDKNYWSLNVNSIRWNKLLQTSYEFMFYKILSLPGKKYIIFQEPAIETQLKENPWTSEYKIVYTRIARICTEDKGFLMPNDGSKLFTSFFKTRLVCQVRTKTKNLDGSPSISSTNRDFNYLVALSTSYIPEIRNDLLIYGLFSARDPQLNNELPLKLTNNLLTSGPLALCIYKLSNVDKIIESSDLMLRLPTFSPSYHKEQINIIYENYSKFNDERDLFTYGRHRFSNGFKRINRDKYSYLTNFTKCPGSTTSNKRLALEASLLIDSVYPEKLDIFGMIESRSQITAFIIDPRHVSKIYQDKTQPGQIKHIRYTIFYVGTNNGDVYKMLLFNEIEDHFSELFPFQLKPYKNNINLTKTISIDDYNRSQSMISMITSGHIHIIKQLFLSKNHHKITNLLLLHKSYFNKTIQIRSSNEAFNYSTMDIFSLLIFTHDTIIQIELTQCDKVQTCRECLALKDPDCYWNKMLKKCDTNSEGLSNILTGFHKDCGESNDAELKNPENSENSDRLRKLDLLKVPIDLVARGKFSTGLLYPIQNIWKLLFSGFVGIIIGLIIGVALFIIRKKCLKLSHSCINKLSITNNETTTDESFKQIHNFTNNQNNLPINQSKQLHDISTSHLKFVTNSSIPIIDNHEMILSQFNNTIDPCDHQIIIESIHKNNDIELLTSPKQTFTTNLSFEEDQNNRLHLNSNKIKILLEIIHHLT</sequence>
<proteinExistence type="predicted"/>
<dbReference type="Proteomes" id="UP000050791">
    <property type="component" value="Unassembled WGS sequence"/>
</dbReference>